<protein>
    <submittedName>
        <fullName evidence="1">Uncharacterized protein</fullName>
    </submittedName>
</protein>
<evidence type="ECO:0000313" key="1">
    <source>
        <dbReference type="EMBL" id="EEB33988.1"/>
    </source>
</evidence>
<proteinExistence type="predicted"/>
<dbReference type="Proteomes" id="UP000003676">
    <property type="component" value="Unassembled WGS sequence"/>
</dbReference>
<name>B6WT76_9BACT</name>
<reference evidence="1 2" key="2">
    <citation type="submission" date="2008-10" db="EMBL/GenBank/DDBJ databases">
        <authorList>
            <person name="Fulton L."/>
            <person name="Clifton S."/>
            <person name="Fulton B."/>
            <person name="Xu J."/>
            <person name="Minx P."/>
            <person name="Pepin K.H."/>
            <person name="Johnson M."/>
            <person name="Bhonagiri V."/>
            <person name="Nash W.E."/>
            <person name="Mardis E.R."/>
            <person name="Wilson R.K."/>
        </authorList>
    </citation>
    <scope>NUCLEOTIDE SEQUENCE [LARGE SCALE GENOMIC DNA]</scope>
    <source>
        <strain evidence="1 2">ATCC 29098</strain>
    </source>
</reference>
<reference evidence="1 2" key="1">
    <citation type="submission" date="2008-10" db="EMBL/GenBank/DDBJ databases">
        <title>Draft genome sequence of Desulvovibrio piger (ATCC 29098).</title>
        <authorList>
            <person name="Sudarsanam P."/>
            <person name="Ley R."/>
            <person name="Guruge J."/>
            <person name="Turnbaugh P.J."/>
            <person name="Mahowald M."/>
            <person name="Liep D."/>
            <person name="Gordon J."/>
        </authorList>
    </citation>
    <scope>NUCLEOTIDE SEQUENCE [LARGE SCALE GENOMIC DNA]</scope>
    <source>
        <strain evidence="1 2">ATCC 29098</strain>
    </source>
</reference>
<dbReference type="eggNOG" id="ENOG502Z8BQ">
    <property type="taxonomic scope" value="Bacteria"/>
</dbReference>
<comment type="caution">
    <text evidence="1">The sequence shown here is derived from an EMBL/GenBank/DDBJ whole genome shotgun (WGS) entry which is preliminary data.</text>
</comment>
<accession>B6WT76</accession>
<dbReference type="EMBL" id="ABXU01000029">
    <property type="protein sequence ID" value="EEB33988.1"/>
    <property type="molecule type" value="Genomic_DNA"/>
</dbReference>
<dbReference type="OrthoDB" id="5438497at2"/>
<dbReference type="AlphaFoldDB" id="B6WT76"/>
<evidence type="ECO:0000313" key="2">
    <source>
        <dbReference type="Proteomes" id="UP000003676"/>
    </source>
</evidence>
<dbReference type="Gene3D" id="2.60.40.10">
    <property type="entry name" value="Immunoglobulins"/>
    <property type="match status" value="1"/>
</dbReference>
<gene>
    <name evidence="1" type="ORF">DESPIG_01281</name>
</gene>
<dbReference type="InterPro" id="IPR013783">
    <property type="entry name" value="Ig-like_fold"/>
</dbReference>
<organism evidence="1 2">
    <name type="scientific">Desulfovibrio piger ATCC 29098</name>
    <dbReference type="NCBI Taxonomy" id="411464"/>
    <lineage>
        <taxon>Bacteria</taxon>
        <taxon>Pseudomonadati</taxon>
        <taxon>Thermodesulfobacteriota</taxon>
        <taxon>Desulfovibrionia</taxon>
        <taxon>Desulfovibrionales</taxon>
        <taxon>Desulfovibrionaceae</taxon>
        <taxon>Desulfovibrio</taxon>
    </lineage>
</organism>
<dbReference type="HOGENOM" id="CLU_021036_0_0_7"/>
<sequence length="694" mass="75336">MPVFHTQNVLNGGEISPLLRGRVDQPRYSTGAREMRNFVPMPQGGVTRRPGTRYLGTALGDGGRLVPFVFSATQGRMLEFGDRAMRVWLPDGRVVADEEGAPKIFESPFAAADLRAVRYAQSADVIYFAHPGYAPRKLARHADDDWRWSELTFMPAIATPKKPALSTVGTPEGDKKTDYTYCVTAIDDKGQESSPSEPASISAQALNSVDFHIRISWEAVEGATGYRVYKKKMGVFGYIGKGGADETYIDDKNIGADTEDTPPEYEDPFEGEGNYPSQVFFHQQRLGFAASNSRPITIWLSRSGEFESMAKSTPPKDDDAIEVTLAATQASRIVWLQPDRSALAFGTEGSEWTLEPSEGVALTPATASFQLQTTNGGSDAVAALSVGGSVLYVQRGAGAIREFAYNYSADKYLGQDLNILARHMLRDVDVVAWSWQQEPYAVLWSVLSDGTLAGLTYMKEQEIVGWHRHTTAGDFVDVAGIPGTPDDQVWFLVRRGGQVFVERLEPFFDSDDLAEAYYLDSALDYQGEAAARFDGLAHLAGQAVQVFADGGTIDGLEVSADGSLTLGQAATSVHVGLPYVSRVVPNLPELQTQQGWSLMHDRKILAVRARVYRSMSFLAGVGDSLAPIIDRDITGGLFATTPFFSEGTDLDLDTCAGWSAASPLVFQVQSATPLTILALVTTLEISPYTGGGTF</sequence>
<dbReference type="RefSeq" id="WP_006005878.1">
    <property type="nucleotide sequence ID" value="NZ_DS996355.1"/>
</dbReference>